<dbReference type="InterPro" id="IPR036163">
    <property type="entry name" value="HMA_dom_sf"/>
</dbReference>
<sequence>MIAHVPAWTSVNNSNIEEIVMTTRKYKISGMSCSHCERAVRDEVSEIPGVHVDEVSAETGMLIVSSDDDIKDMKVLEAVEEAGYSGTRL</sequence>
<dbReference type="Pfam" id="PF00403">
    <property type="entry name" value="HMA"/>
    <property type="match status" value="1"/>
</dbReference>
<dbReference type="EMBL" id="QFRA01000005">
    <property type="protein sequence ID" value="PZR05754.1"/>
    <property type="molecule type" value="Genomic_DNA"/>
</dbReference>
<organism evidence="2 3">
    <name type="scientific">Corynebacterium kroppenstedtii</name>
    <dbReference type="NCBI Taxonomy" id="161879"/>
    <lineage>
        <taxon>Bacteria</taxon>
        <taxon>Bacillati</taxon>
        <taxon>Actinomycetota</taxon>
        <taxon>Actinomycetes</taxon>
        <taxon>Mycobacteriales</taxon>
        <taxon>Corynebacteriaceae</taxon>
        <taxon>Corynebacterium</taxon>
    </lineage>
</organism>
<dbReference type="GO" id="GO:0046872">
    <property type="term" value="F:metal ion binding"/>
    <property type="evidence" value="ECO:0007669"/>
    <property type="project" value="InterPro"/>
</dbReference>
<dbReference type="SUPFAM" id="SSF55008">
    <property type="entry name" value="HMA, heavy metal-associated domain"/>
    <property type="match status" value="1"/>
</dbReference>
<dbReference type="RefSeq" id="WP_368665362.1">
    <property type="nucleotide sequence ID" value="NZ_QFRA01000005.1"/>
</dbReference>
<name>A0A2W5URB5_9CORY</name>
<evidence type="ECO:0000313" key="3">
    <source>
        <dbReference type="Proteomes" id="UP000249432"/>
    </source>
</evidence>
<evidence type="ECO:0000259" key="1">
    <source>
        <dbReference type="PROSITE" id="PS50846"/>
    </source>
</evidence>
<dbReference type="CDD" id="cd00371">
    <property type="entry name" value="HMA"/>
    <property type="match status" value="1"/>
</dbReference>
<comment type="caution">
    <text evidence="2">The sequence shown here is derived from an EMBL/GenBank/DDBJ whole genome shotgun (WGS) entry which is preliminary data.</text>
</comment>
<reference evidence="2 3" key="1">
    <citation type="submission" date="2017-08" db="EMBL/GenBank/DDBJ databases">
        <title>Infants hospitalized years apart are colonized by the same room-sourced microbial strains.</title>
        <authorList>
            <person name="Brooks B."/>
            <person name="Olm M.R."/>
            <person name="Firek B.A."/>
            <person name="Baker R."/>
            <person name="Thomas B.C."/>
            <person name="Morowitz M.J."/>
            <person name="Banfield J.F."/>
        </authorList>
    </citation>
    <scope>NUCLEOTIDE SEQUENCE [LARGE SCALE GENOMIC DNA]</scope>
    <source>
        <strain evidence="2">S2_003_000_R1_3</strain>
    </source>
</reference>
<dbReference type="Gene3D" id="3.30.70.100">
    <property type="match status" value="1"/>
</dbReference>
<accession>A0A2W5URB5</accession>
<proteinExistence type="predicted"/>
<dbReference type="Proteomes" id="UP000249432">
    <property type="component" value="Unassembled WGS sequence"/>
</dbReference>
<dbReference type="InterPro" id="IPR006121">
    <property type="entry name" value="HMA_dom"/>
</dbReference>
<evidence type="ECO:0000313" key="2">
    <source>
        <dbReference type="EMBL" id="PZR05754.1"/>
    </source>
</evidence>
<dbReference type="AlphaFoldDB" id="A0A2W5URB5"/>
<dbReference type="PROSITE" id="PS50846">
    <property type="entry name" value="HMA_2"/>
    <property type="match status" value="1"/>
</dbReference>
<protein>
    <submittedName>
        <fullName evidence="2">Branched-chain amino acid ABC transporter permease</fullName>
    </submittedName>
</protein>
<gene>
    <name evidence="2" type="ORF">DI525_03695</name>
</gene>
<feature type="domain" description="HMA" evidence="1">
    <location>
        <begin position="22"/>
        <end position="87"/>
    </location>
</feature>